<gene>
    <name evidence="2" type="ORF">g.56785</name>
</gene>
<accession>A0A1B6HVU8</accession>
<reference evidence="2" key="1">
    <citation type="submission" date="2015-11" db="EMBL/GenBank/DDBJ databases">
        <title>De novo transcriptome assembly of four potential Pierce s Disease insect vectors from Arizona vineyards.</title>
        <authorList>
            <person name="Tassone E.E."/>
        </authorList>
    </citation>
    <scope>NUCLEOTIDE SEQUENCE</scope>
</reference>
<protein>
    <submittedName>
        <fullName evidence="2">Uncharacterized protein</fullName>
    </submittedName>
</protein>
<dbReference type="AlphaFoldDB" id="A0A1B6HVU8"/>
<sequence>LDIAVFGPFKSYCKTSFNKWLSENPGMTISIKQVAYLTSMAYDEAFSRKNIVSGFAKSGIFPFQRSVFSDTDFISSLPTDQAKENGDNEGSCRPNLEEPKAST</sequence>
<evidence type="ECO:0000256" key="1">
    <source>
        <dbReference type="SAM" id="MobiDB-lite"/>
    </source>
</evidence>
<evidence type="ECO:0000313" key="2">
    <source>
        <dbReference type="EMBL" id="JAS78760.1"/>
    </source>
</evidence>
<feature type="non-terminal residue" evidence="2">
    <location>
        <position position="1"/>
    </location>
</feature>
<name>A0A1B6HVU8_9HEMI</name>
<proteinExistence type="predicted"/>
<feature type="non-terminal residue" evidence="2">
    <location>
        <position position="103"/>
    </location>
</feature>
<feature type="region of interest" description="Disordered" evidence="1">
    <location>
        <begin position="78"/>
        <end position="103"/>
    </location>
</feature>
<dbReference type="EMBL" id="GECU01028946">
    <property type="protein sequence ID" value="JAS78760.1"/>
    <property type="molecule type" value="Transcribed_RNA"/>
</dbReference>
<organism evidence="2">
    <name type="scientific">Homalodisca liturata</name>
    <dbReference type="NCBI Taxonomy" id="320908"/>
    <lineage>
        <taxon>Eukaryota</taxon>
        <taxon>Metazoa</taxon>
        <taxon>Ecdysozoa</taxon>
        <taxon>Arthropoda</taxon>
        <taxon>Hexapoda</taxon>
        <taxon>Insecta</taxon>
        <taxon>Pterygota</taxon>
        <taxon>Neoptera</taxon>
        <taxon>Paraneoptera</taxon>
        <taxon>Hemiptera</taxon>
        <taxon>Auchenorrhyncha</taxon>
        <taxon>Membracoidea</taxon>
        <taxon>Cicadellidae</taxon>
        <taxon>Cicadellinae</taxon>
        <taxon>Proconiini</taxon>
        <taxon>Homalodisca</taxon>
    </lineage>
</organism>